<dbReference type="PRINTS" id="PR00039">
    <property type="entry name" value="HTHLYSR"/>
</dbReference>
<comment type="similarity">
    <text evidence="1">Belongs to the LysR transcriptional regulatory family.</text>
</comment>
<dbReference type="KEGG" id="vni:VIBNI_B1358"/>
<keyword evidence="3" id="KW-0238">DNA-binding</keyword>
<dbReference type="InterPro" id="IPR000847">
    <property type="entry name" value="LysR_HTH_N"/>
</dbReference>
<dbReference type="STRING" id="28173.VIBNI_B1358"/>
<dbReference type="InterPro" id="IPR005119">
    <property type="entry name" value="LysR_subst-bd"/>
</dbReference>
<evidence type="ECO:0000256" key="3">
    <source>
        <dbReference type="ARBA" id="ARBA00023125"/>
    </source>
</evidence>
<dbReference type="GO" id="GO:0003700">
    <property type="term" value="F:DNA-binding transcription factor activity"/>
    <property type="evidence" value="ECO:0007669"/>
    <property type="project" value="InterPro"/>
</dbReference>
<keyword evidence="2" id="KW-0805">Transcription regulation</keyword>
<evidence type="ECO:0000256" key="2">
    <source>
        <dbReference type="ARBA" id="ARBA00023015"/>
    </source>
</evidence>
<proteinExistence type="inferred from homology"/>
<dbReference type="SUPFAM" id="SSF46785">
    <property type="entry name" value="Winged helix' DNA-binding domain"/>
    <property type="match status" value="1"/>
</dbReference>
<dbReference type="AlphaFoldDB" id="U4KDI2"/>
<evidence type="ECO:0000313" key="7">
    <source>
        <dbReference type="Proteomes" id="UP000016895"/>
    </source>
</evidence>
<evidence type="ECO:0000313" key="6">
    <source>
        <dbReference type="EMBL" id="CCO61116.1"/>
    </source>
</evidence>
<dbReference type="PANTHER" id="PTHR30537">
    <property type="entry name" value="HTH-TYPE TRANSCRIPTIONAL REGULATOR"/>
    <property type="match status" value="1"/>
</dbReference>
<dbReference type="FunFam" id="1.10.10.10:FF:000001">
    <property type="entry name" value="LysR family transcriptional regulator"/>
    <property type="match status" value="1"/>
</dbReference>
<keyword evidence="4" id="KW-0804">Transcription</keyword>
<dbReference type="EMBL" id="FO203527">
    <property type="protein sequence ID" value="CCO61116.1"/>
    <property type="molecule type" value="Genomic_DNA"/>
</dbReference>
<dbReference type="Pfam" id="PF03466">
    <property type="entry name" value="LysR_substrate"/>
    <property type="match status" value="1"/>
</dbReference>
<dbReference type="PROSITE" id="PS50931">
    <property type="entry name" value="HTH_LYSR"/>
    <property type="match status" value="1"/>
</dbReference>
<dbReference type="InterPro" id="IPR058163">
    <property type="entry name" value="LysR-type_TF_proteobact-type"/>
</dbReference>
<dbReference type="Pfam" id="PF00126">
    <property type="entry name" value="HTH_1"/>
    <property type="match status" value="1"/>
</dbReference>
<organism evidence="6 7">
    <name type="scientific">Vibrio nigripulchritudo</name>
    <dbReference type="NCBI Taxonomy" id="28173"/>
    <lineage>
        <taxon>Bacteria</taxon>
        <taxon>Pseudomonadati</taxon>
        <taxon>Pseudomonadota</taxon>
        <taxon>Gammaproteobacteria</taxon>
        <taxon>Vibrionales</taxon>
        <taxon>Vibrionaceae</taxon>
        <taxon>Vibrio</taxon>
    </lineage>
</organism>
<accession>U4KDI2</accession>
<feature type="domain" description="HTH lysR-type" evidence="5">
    <location>
        <begin position="3"/>
        <end position="60"/>
    </location>
</feature>
<dbReference type="GO" id="GO:0006351">
    <property type="term" value="P:DNA-templated transcription"/>
    <property type="evidence" value="ECO:0007669"/>
    <property type="project" value="TreeGrafter"/>
</dbReference>
<dbReference type="PANTHER" id="PTHR30537:SF3">
    <property type="entry name" value="TRANSCRIPTIONAL REGULATORY PROTEIN"/>
    <property type="match status" value="1"/>
</dbReference>
<name>U4KDI2_9VIBR</name>
<dbReference type="Gene3D" id="3.40.190.290">
    <property type="match status" value="1"/>
</dbReference>
<dbReference type="InterPro" id="IPR036388">
    <property type="entry name" value="WH-like_DNA-bd_sf"/>
</dbReference>
<dbReference type="Proteomes" id="UP000016895">
    <property type="component" value="Chromosome 2"/>
</dbReference>
<dbReference type="Gene3D" id="1.10.10.10">
    <property type="entry name" value="Winged helix-like DNA-binding domain superfamily/Winged helix DNA-binding domain"/>
    <property type="match status" value="1"/>
</dbReference>
<gene>
    <name evidence="6" type="ORF">VIBNI_B1358</name>
</gene>
<protein>
    <submittedName>
        <fullName evidence="6">Putative transcriptional regulator, LysR family</fullName>
    </submittedName>
</protein>
<dbReference type="PATRIC" id="fig|1260221.3.peg.4965"/>
<dbReference type="SUPFAM" id="SSF53850">
    <property type="entry name" value="Periplasmic binding protein-like II"/>
    <property type="match status" value="1"/>
</dbReference>
<dbReference type="RefSeq" id="WP_022561600.1">
    <property type="nucleotide sequence ID" value="NC_022543.1"/>
</dbReference>
<sequence length="298" mass="33865">MNIDWQWINHFLVVAEQGSLSKAAELLGLSQPTLTRQVQRLEKELGYALFERSTQGLNLTENGHALIQSAQGMSDAADHFLRSAQGNKEELKGTVRISVNELFGHFLLPPALVAFREHHPSIEFEIVISNEASNLSKRDADIAVRMFRHKQHDLVSRVLPSIPLGFYVHQSYIEKHGLPDSLQTLSEHQIIGFDRFTSFIDEARLHGFELSPNDFSFRSDSLMQHWQLLNQGAGIAATHKGLAEKKNPDLVQVLPDMPISELPCHLMVHQDIQTNTKVRTLLNFLGDWFEKHGYKYID</sequence>
<dbReference type="GO" id="GO:0043565">
    <property type="term" value="F:sequence-specific DNA binding"/>
    <property type="evidence" value="ECO:0007669"/>
    <property type="project" value="TreeGrafter"/>
</dbReference>
<keyword evidence="7" id="KW-1185">Reference proteome</keyword>
<dbReference type="OrthoDB" id="570111at2"/>
<evidence type="ECO:0000256" key="1">
    <source>
        <dbReference type="ARBA" id="ARBA00009437"/>
    </source>
</evidence>
<dbReference type="eggNOG" id="COG0583">
    <property type="taxonomic scope" value="Bacteria"/>
</dbReference>
<evidence type="ECO:0000259" key="5">
    <source>
        <dbReference type="PROSITE" id="PS50931"/>
    </source>
</evidence>
<reference evidence="6 7" key="1">
    <citation type="journal article" date="2013" name="ISME J.">
        <title>Comparative genomics of pathogenic lineages of Vibrio nigripulchritudo identifies virulence-associated traits.</title>
        <authorList>
            <person name="Goudenege D."/>
            <person name="Labreuche Y."/>
            <person name="Krin E."/>
            <person name="Ansquer D."/>
            <person name="Mangenot S."/>
            <person name="Calteau A."/>
            <person name="Medigue C."/>
            <person name="Mazel D."/>
            <person name="Polz M.F."/>
            <person name="Le Roux F."/>
        </authorList>
    </citation>
    <scope>NUCLEOTIDE SEQUENCE [LARGE SCALE GENOMIC DNA]</scope>
    <source>
        <strain evidence="7">SnF1</strain>
    </source>
</reference>
<evidence type="ECO:0000256" key="4">
    <source>
        <dbReference type="ARBA" id="ARBA00023163"/>
    </source>
</evidence>
<dbReference type="InterPro" id="IPR036390">
    <property type="entry name" value="WH_DNA-bd_sf"/>
</dbReference>